<dbReference type="AlphaFoldDB" id="E6X1S6"/>
<accession>E6X1S6</accession>
<dbReference type="RefSeq" id="WP_013554752.1">
    <property type="nucleotide sequence ID" value="NC_014935.1"/>
</dbReference>
<dbReference type="HOGENOM" id="CLU_3045812_0_0_7"/>
<proteinExistence type="predicted"/>
<evidence type="ECO:0000313" key="1">
    <source>
        <dbReference type="EMBL" id="ADV47067.1"/>
    </source>
</evidence>
<dbReference type="Proteomes" id="UP000008633">
    <property type="component" value="Chromosome"/>
</dbReference>
<protein>
    <submittedName>
        <fullName evidence="1">Uncharacterized protein</fullName>
    </submittedName>
</protein>
<name>E6X1S6_NITSE</name>
<dbReference type="STRING" id="749222.Nitsa_1822"/>
<keyword evidence="2" id="KW-1185">Reference proteome</keyword>
<reference evidence="2" key="2">
    <citation type="submission" date="2011-01" db="EMBL/GenBank/DDBJ databases">
        <title>The complete genome of Nitratifractor salsuginis DSM 16511.</title>
        <authorList>
            <consortium name="US DOE Joint Genome Institute (JGI-PGF)"/>
            <person name="Lucas S."/>
            <person name="Copeland A."/>
            <person name="Lapidus A."/>
            <person name="Bruce D."/>
            <person name="Goodwin L."/>
            <person name="Pitluck S."/>
            <person name="Kyrpides N."/>
            <person name="Mavromatis K."/>
            <person name="Ivanova N."/>
            <person name="Mikhailova N."/>
            <person name="Zeytun A."/>
            <person name="Detter J.C."/>
            <person name="Tapia R."/>
            <person name="Han C."/>
            <person name="Land M."/>
            <person name="Hauser L."/>
            <person name="Markowitz V."/>
            <person name="Cheng J.-F."/>
            <person name="Hugenholtz P."/>
            <person name="Woyke T."/>
            <person name="Wu D."/>
            <person name="Tindall B."/>
            <person name="Schuetze A."/>
            <person name="Brambilla E."/>
            <person name="Klenk H.-P."/>
            <person name="Eisen J.A."/>
        </authorList>
    </citation>
    <scope>NUCLEOTIDE SEQUENCE [LARGE SCALE GENOMIC DNA]</scope>
    <source>
        <strain evidence="2">DSM 16511 / JCM 12458 / E9I37-1</strain>
    </source>
</reference>
<dbReference type="EMBL" id="CP002452">
    <property type="protein sequence ID" value="ADV47067.1"/>
    <property type="molecule type" value="Genomic_DNA"/>
</dbReference>
<gene>
    <name evidence="1" type="ordered locus">Nitsa_1822</name>
</gene>
<reference evidence="1 2" key="1">
    <citation type="journal article" date="2011" name="Stand. Genomic Sci.">
        <title>Complete genome sequence of Nitratifractor salsuginis type strain (E9I37-1).</title>
        <authorList>
            <person name="Anderson I."/>
            <person name="Sikorski J."/>
            <person name="Zeytun A."/>
            <person name="Nolan M."/>
            <person name="Lapidus A."/>
            <person name="Lucas S."/>
            <person name="Hammon N."/>
            <person name="Deshpande S."/>
            <person name="Cheng J.F."/>
            <person name="Tapia R."/>
            <person name="Han C."/>
            <person name="Goodwin L."/>
            <person name="Pitluck S."/>
            <person name="Liolios K."/>
            <person name="Pagani I."/>
            <person name="Ivanova N."/>
            <person name="Huntemann M."/>
            <person name="Mavromatis K."/>
            <person name="Ovchinikova G."/>
            <person name="Pati A."/>
            <person name="Chen A."/>
            <person name="Palaniappan K."/>
            <person name="Land M."/>
            <person name="Hauser L."/>
            <person name="Brambilla E.M."/>
            <person name="Ngatchou-Djao O.D."/>
            <person name="Rohde M."/>
            <person name="Tindall B.J."/>
            <person name="Goker M."/>
            <person name="Detter J.C."/>
            <person name="Woyke T."/>
            <person name="Bristow J."/>
            <person name="Eisen J.A."/>
            <person name="Markowitz V."/>
            <person name="Hugenholtz P."/>
            <person name="Klenk H.P."/>
            <person name="Kyrpides N.C."/>
        </authorList>
    </citation>
    <scope>NUCLEOTIDE SEQUENCE [LARGE SCALE GENOMIC DNA]</scope>
    <source>
        <strain evidence="2">DSM 16511 / JCM 12458 / E9I37-1</strain>
    </source>
</reference>
<sequence length="54" mass="6137">MKQKIEEAKVLLARAQARLAMAQREDDPAAIKHHVLKAQEILGSGKESEWRLNE</sequence>
<evidence type="ECO:0000313" key="2">
    <source>
        <dbReference type="Proteomes" id="UP000008633"/>
    </source>
</evidence>
<dbReference type="KEGG" id="nsa:Nitsa_1822"/>
<organism evidence="1 2">
    <name type="scientific">Nitratifractor salsuginis (strain DSM 16511 / JCM 12458 / E9I37-1)</name>
    <dbReference type="NCBI Taxonomy" id="749222"/>
    <lineage>
        <taxon>Bacteria</taxon>
        <taxon>Pseudomonadati</taxon>
        <taxon>Campylobacterota</taxon>
        <taxon>Epsilonproteobacteria</taxon>
        <taxon>Campylobacterales</taxon>
        <taxon>Sulfurovaceae</taxon>
        <taxon>Nitratifractor</taxon>
    </lineage>
</organism>